<proteinExistence type="predicted"/>
<feature type="region of interest" description="Disordered" evidence="1">
    <location>
        <begin position="37"/>
        <end position="56"/>
    </location>
</feature>
<organism evidence="2 3">
    <name type="scientific">Pisum sativum</name>
    <name type="common">Garden pea</name>
    <name type="synonym">Lathyrus oleraceus</name>
    <dbReference type="NCBI Taxonomy" id="3888"/>
    <lineage>
        <taxon>Eukaryota</taxon>
        <taxon>Viridiplantae</taxon>
        <taxon>Streptophyta</taxon>
        <taxon>Embryophyta</taxon>
        <taxon>Tracheophyta</taxon>
        <taxon>Spermatophyta</taxon>
        <taxon>Magnoliopsida</taxon>
        <taxon>eudicotyledons</taxon>
        <taxon>Gunneridae</taxon>
        <taxon>Pentapetalae</taxon>
        <taxon>rosids</taxon>
        <taxon>fabids</taxon>
        <taxon>Fabales</taxon>
        <taxon>Fabaceae</taxon>
        <taxon>Papilionoideae</taxon>
        <taxon>50 kb inversion clade</taxon>
        <taxon>NPAAA clade</taxon>
        <taxon>Hologalegina</taxon>
        <taxon>IRL clade</taxon>
        <taxon>Fabeae</taxon>
        <taxon>Lathyrus</taxon>
    </lineage>
</organism>
<protein>
    <submittedName>
        <fullName evidence="2">Uncharacterized protein</fullName>
    </submittedName>
</protein>
<dbReference type="EMBL" id="JAMSHJ010000007">
    <property type="protein sequence ID" value="KAI5385044.1"/>
    <property type="molecule type" value="Genomic_DNA"/>
</dbReference>
<dbReference type="Gramene" id="Psat07G0187700-T1">
    <property type="protein sequence ID" value="KAI5385044.1"/>
    <property type="gene ID" value="KIW84_071877"/>
</dbReference>
<accession>A0A9D4ZVA5</accession>
<gene>
    <name evidence="2" type="ORF">KIW84_071877</name>
</gene>
<name>A0A9D4ZVA5_PEA</name>
<dbReference type="Proteomes" id="UP001058974">
    <property type="component" value="Chromosome 7"/>
</dbReference>
<comment type="caution">
    <text evidence="2">The sequence shown here is derived from an EMBL/GenBank/DDBJ whole genome shotgun (WGS) entry which is preliminary data.</text>
</comment>
<reference evidence="2 3" key="1">
    <citation type="journal article" date="2022" name="Nat. Genet.">
        <title>Improved pea reference genome and pan-genome highlight genomic features and evolutionary characteristics.</title>
        <authorList>
            <person name="Yang T."/>
            <person name="Liu R."/>
            <person name="Luo Y."/>
            <person name="Hu S."/>
            <person name="Wang D."/>
            <person name="Wang C."/>
            <person name="Pandey M.K."/>
            <person name="Ge S."/>
            <person name="Xu Q."/>
            <person name="Li N."/>
            <person name="Li G."/>
            <person name="Huang Y."/>
            <person name="Saxena R.K."/>
            <person name="Ji Y."/>
            <person name="Li M."/>
            <person name="Yan X."/>
            <person name="He Y."/>
            <person name="Liu Y."/>
            <person name="Wang X."/>
            <person name="Xiang C."/>
            <person name="Varshney R.K."/>
            <person name="Ding H."/>
            <person name="Gao S."/>
            <person name="Zong X."/>
        </authorList>
    </citation>
    <scope>NUCLEOTIDE SEQUENCE [LARGE SCALE GENOMIC DNA]</scope>
    <source>
        <strain evidence="2 3">cv. Zhongwan 6</strain>
    </source>
</reference>
<evidence type="ECO:0000313" key="3">
    <source>
        <dbReference type="Proteomes" id="UP001058974"/>
    </source>
</evidence>
<evidence type="ECO:0000256" key="1">
    <source>
        <dbReference type="SAM" id="MobiDB-lite"/>
    </source>
</evidence>
<sequence>MEKFLEPFAVRPDLDGVDFKVLLEVDTVLLENSFSDGEIKSSGWDCEDSKSPGPDGKASKIGVFKGFNFKGLYNVDLLQFVDDTLIIVKVVGTTYGQQSYAERVRVGF</sequence>
<keyword evidence="3" id="KW-1185">Reference proteome</keyword>
<evidence type="ECO:0000313" key="2">
    <source>
        <dbReference type="EMBL" id="KAI5385044.1"/>
    </source>
</evidence>
<dbReference type="AlphaFoldDB" id="A0A9D4ZVA5"/>